<dbReference type="EMBL" id="BPVZ01000029">
    <property type="protein sequence ID" value="GKV08522.1"/>
    <property type="molecule type" value="Genomic_DNA"/>
</dbReference>
<protein>
    <submittedName>
        <fullName evidence="1">Uncharacterized protein</fullName>
    </submittedName>
</protein>
<accession>A0AAV5JAI9</accession>
<dbReference type="AlphaFoldDB" id="A0AAV5JAI9"/>
<gene>
    <name evidence="1" type="ORF">SLEP1_g20139</name>
</gene>
<organism evidence="1 2">
    <name type="scientific">Rubroshorea leprosula</name>
    <dbReference type="NCBI Taxonomy" id="152421"/>
    <lineage>
        <taxon>Eukaryota</taxon>
        <taxon>Viridiplantae</taxon>
        <taxon>Streptophyta</taxon>
        <taxon>Embryophyta</taxon>
        <taxon>Tracheophyta</taxon>
        <taxon>Spermatophyta</taxon>
        <taxon>Magnoliopsida</taxon>
        <taxon>eudicotyledons</taxon>
        <taxon>Gunneridae</taxon>
        <taxon>Pentapetalae</taxon>
        <taxon>rosids</taxon>
        <taxon>malvids</taxon>
        <taxon>Malvales</taxon>
        <taxon>Dipterocarpaceae</taxon>
        <taxon>Rubroshorea</taxon>
    </lineage>
</organism>
<reference evidence="1 2" key="1">
    <citation type="journal article" date="2021" name="Commun. Biol.">
        <title>The genome of Shorea leprosula (Dipterocarpaceae) highlights the ecological relevance of drought in aseasonal tropical rainforests.</title>
        <authorList>
            <person name="Ng K.K.S."/>
            <person name="Kobayashi M.J."/>
            <person name="Fawcett J.A."/>
            <person name="Hatakeyama M."/>
            <person name="Paape T."/>
            <person name="Ng C.H."/>
            <person name="Ang C.C."/>
            <person name="Tnah L.H."/>
            <person name="Lee C.T."/>
            <person name="Nishiyama T."/>
            <person name="Sese J."/>
            <person name="O'Brien M.J."/>
            <person name="Copetti D."/>
            <person name="Mohd Noor M.I."/>
            <person name="Ong R.C."/>
            <person name="Putra M."/>
            <person name="Sireger I.Z."/>
            <person name="Indrioko S."/>
            <person name="Kosugi Y."/>
            <person name="Izuno A."/>
            <person name="Isagi Y."/>
            <person name="Lee S.L."/>
            <person name="Shimizu K.K."/>
        </authorList>
    </citation>
    <scope>NUCLEOTIDE SEQUENCE [LARGE SCALE GENOMIC DNA]</scope>
    <source>
        <strain evidence="1">214</strain>
    </source>
</reference>
<sequence length="37" mass="4260">MKRDEKDGRVSSLEAEALGNHDPMYYSIIIWQQTSSC</sequence>
<proteinExistence type="predicted"/>
<keyword evidence="2" id="KW-1185">Reference proteome</keyword>
<evidence type="ECO:0000313" key="1">
    <source>
        <dbReference type="EMBL" id="GKV08522.1"/>
    </source>
</evidence>
<dbReference type="Proteomes" id="UP001054252">
    <property type="component" value="Unassembled WGS sequence"/>
</dbReference>
<evidence type="ECO:0000313" key="2">
    <source>
        <dbReference type="Proteomes" id="UP001054252"/>
    </source>
</evidence>
<comment type="caution">
    <text evidence="1">The sequence shown here is derived from an EMBL/GenBank/DDBJ whole genome shotgun (WGS) entry which is preliminary data.</text>
</comment>
<name>A0AAV5JAI9_9ROSI</name>